<keyword evidence="6" id="KW-0067">ATP-binding</keyword>
<dbReference type="InterPro" id="IPR020094">
    <property type="entry name" value="TruA/RsuA/RluB/E/F_N"/>
</dbReference>
<keyword evidence="7 11" id="KW-1133">Transmembrane helix</keyword>
<dbReference type="Pfam" id="PF00560">
    <property type="entry name" value="LRR_1"/>
    <property type="match status" value="1"/>
</dbReference>
<dbReference type="EMBL" id="JACMSC010000022">
    <property type="protein sequence ID" value="KAG6469021.1"/>
    <property type="molecule type" value="Genomic_DNA"/>
</dbReference>
<dbReference type="Pfam" id="PF07714">
    <property type="entry name" value="PK_Tyr_Ser-Thr"/>
    <property type="match status" value="1"/>
</dbReference>
<dbReference type="PANTHER" id="PTHR48007">
    <property type="entry name" value="LEUCINE-RICH REPEAT RECEPTOR-LIKE PROTEIN KINASE PXC1"/>
    <property type="match status" value="1"/>
</dbReference>
<gene>
    <name evidence="13" type="ORF">ZIOFF_073718</name>
</gene>
<accession>A0A8J5EPH6</accession>
<keyword evidence="5" id="KW-0547">Nucleotide-binding</keyword>
<comment type="caution">
    <text evidence="13">The sequence shown here is derived from an EMBL/GenBank/DDBJ whole genome shotgun (WGS) entry which is preliminary data.</text>
</comment>
<evidence type="ECO:0000259" key="12">
    <source>
        <dbReference type="PROSITE" id="PS50011"/>
    </source>
</evidence>
<dbReference type="GO" id="GO:0009982">
    <property type="term" value="F:pseudouridine synthase activity"/>
    <property type="evidence" value="ECO:0007669"/>
    <property type="project" value="InterPro"/>
</dbReference>
<evidence type="ECO:0000256" key="3">
    <source>
        <dbReference type="ARBA" id="ARBA00022692"/>
    </source>
</evidence>
<evidence type="ECO:0000256" key="6">
    <source>
        <dbReference type="ARBA" id="ARBA00022840"/>
    </source>
</evidence>
<dbReference type="SUPFAM" id="SSF56112">
    <property type="entry name" value="Protein kinase-like (PK-like)"/>
    <property type="match status" value="1"/>
</dbReference>
<evidence type="ECO:0000256" key="1">
    <source>
        <dbReference type="ARBA" id="ARBA00004370"/>
    </source>
</evidence>
<keyword evidence="8 11" id="KW-0472">Membrane</keyword>
<dbReference type="Gene3D" id="3.30.200.20">
    <property type="entry name" value="Phosphorylase Kinase, domain 1"/>
    <property type="match status" value="1"/>
</dbReference>
<dbReference type="PANTHER" id="PTHR48007:SF64">
    <property type="entry name" value="POLLEN RECEPTOR-LIKE KINASE 1"/>
    <property type="match status" value="1"/>
</dbReference>
<feature type="region of interest" description="Disordered" evidence="10">
    <location>
        <begin position="72"/>
        <end position="94"/>
    </location>
</feature>
<sequence>MNVRLLGGHCLYWQAVGECLAPYLRESRRHRSKVTASRFGQIDFWRRGVARQIHNGCDGVWTTPSTLQRLNRKPGHLTRSRAELAQTPPGDDPERTYVDHLRPDVVRAGPHLPSGAQYLRDDRPADTVEDFHSDRDISTEVTEPVKARTGRWERITFKIVLSYHGWSFDGWQKQPGLHTVQGFVDEKKAKQLKERSMPVEGCIVVAGRTDKGVTALQQTQCSYLYNRVWQNHDTLQEQKLLISKIDTWRKDVSCGDIMHSINEVAPGKIRALEVTGVSRVFHPNFAATWRQYFYILPLNDNEELITRCFEGHWSNSSIGCEDDQMNELQENHPVEKEQQLTSSHLNEDGCPAISELKPRSFSISKVDQLLQQLEGKSLSYKMFARDTKASRSSGPATECFMFHARAAETKIRCNLEMVRVLVATAIREAAAGADDDALIKLMDATCRRATAPPAPPDGLCLLNGQTPPSPTPAAFYRLPSIYLLFFLLSLPILGGCSISPTVNHAIVQPCHHPPPLFHHPSRHRSSQPHAMAGDAPPWPLHFLTAILSLFRLHPADDRHVLLQFKDSFSAAGGGGGTPAALASWGAADDHPCVPKRFASSWAGVFCDDDAHVSTLLMNDMALAGPLNLGLLSDLPGLRHLSFINNSFDGGMPDITKLPVLKSIYLSGNRFSGHLRDDLFQPMRALKKVWLSRNNFSGQIPSSLISPEKLMEVGLDGNMFEGEIPPLWQPDLHLVNVAFNDLEGPIPAGLANMSTTFFQGNKNLCGLPLAVVCSPSYSDKKQLSPVLIVGVILISIKLLLLLIMLITCLLHRLRLQKEAAEQPQSGEAETIDRLKAVGVQAGAGAAITERRHGGSKKVPKKEQGKLSFVSEERRNFDLSDLLQASAEVLGSGNFGSSYKASLIDGPAVVVKRFKEMNAVGREDFQEHIGRLGRLSHRNLLPPVAYYYLKEEKLIITDYVPGGSLAHMLHGNVGPEPPVLDWPARLRIIKGIARGLAYLSEELPTLTLPHGHLKSSNVLLDPSLEPLLTDYALAPVMNKATASQVMVAYKSPECAGHGQPSSKSDAWSFGILVLEILTGKFPATYLRDAASADLVSWVSSVVKEKPASEVFDKNMNEKQEGEMSKLLHLALACCETKVEERMELKAALEKIEELRGEENYDDVDNCVRNNIERERYSSKTVSGHELSLSR</sequence>
<dbReference type="SUPFAM" id="SSF55120">
    <property type="entry name" value="Pseudouridine synthase"/>
    <property type="match status" value="1"/>
</dbReference>
<dbReference type="InterPro" id="IPR013210">
    <property type="entry name" value="LRR_N_plant-typ"/>
</dbReference>
<evidence type="ECO:0000256" key="11">
    <source>
        <dbReference type="SAM" id="Phobius"/>
    </source>
</evidence>
<keyword evidence="3 11" id="KW-0812">Transmembrane</keyword>
<keyword evidence="14" id="KW-1185">Reference proteome</keyword>
<comment type="subcellular location">
    <subcellularLocation>
        <location evidence="1">Membrane</location>
    </subcellularLocation>
</comment>
<feature type="domain" description="Protein kinase" evidence="12">
    <location>
        <begin position="882"/>
        <end position="1152"/>
    </location>
</feature>
<feature type="transmembrane region" description="Helical" evidence="11">
    <location>
        <begin position="785"/>
        <end position="809"/>
    </location>
</feature>
<dbReference type="InterPro" id="IPR020103">
    <property type="entry name" value="PsdUridine_synth_cat_dom_sf"/>
</dbReference>
<dbReference type="GO" id="GO:0001522">
    <property type="term" value="P:pseudouridine synthesis"/>
    <property type="evidence" value="ECO:0007669"/>
    <property type="project" value="InterPro"/>
</dbReference>
<dbReference type="Proteomes" id="UP000734854">
    <property type="component" value="Unassembled WGS sequence"/>
</dbReference>
<dbReference type="InterPro" id="IPR001611">
    <property type="entry name" value="Leu-rich_rpt"/>
</dbReference>
<dbReference type="AlphaFoldDB" id="A0A8J5EPH6"/>
<dbReference type="InterPro" id="IPR001245">
    <property type="entry name" value="Ser-Thr/Tyr_kinase_cat_dom"/>
</dbReference>
<organism evidence="13 14">
    <name type="scientific">Zingiber officinale</name>
    <name type="common">Ginger</name>
    <name type="synonym">Amomum zingiber</name>
    <dbReference type="NCBI Taxonomy" id="94328"/>
    <lineage>
        <taxon>Eukaryota</taxon>
        <taxon>Viridiplantae</taxon>
        <taxon>Streptophyta</taxon>
        <taxon>Embryophyta</taxon>
        <taxon>Tracheophyta</taxon>
        <taxon>Spermatophyta</taxon>
        <taxon>Magnoliopsida</taxon>
        <taxon>Liliopsida</taxon>
        <taxon>Zingiberales</taxon>
        <taxon>Zingiberaceae</taxon>
        <taxon>Zingiber</taxon>
    </lineage>
</organism>
<dbReference type="InterPro" id="IPR046959">
    <property type="entry name" value="PRK1-6/SRF4-like"/>
</dbReference>
<dbReference type="GO" id="GO:0003723">
    <property type="term" value="F:RNA binding"/>
    <property type="evidence" value="ECO:0007669"/>
    <property type="project" value="InterPro"/>
</dbReference>
<keyword evidence="2" id="KW-0433">Leucine-rich repeat</keyword>
<dbReference type="Gene3D" id="3.80.10.10">
    <property type="entry name" value="Ribonuclease Inhibitor"/>
    <property type="match status" value="2"/>
</dbReference>
<dbReference type="GO" id="GO:0005524">
    <property type="term" value="F:ATP binding"/>
    <property type="evidence" value="ECO:0007669"/>
    <property type="project" value="UniProtKB-KW"/>
</dbReference>
<dbReference type="Gene3D" id="3.30.70.660">
    <property type="entry name" value="Pseudouridine synthase I, catalytic domain, C-terminal subdomain"/>
    <property type="match status" value="1"/>
</dbReference>
<evidence type="ECO:0000256" key="9">
    <source>
        <dbReference type="ARBA" id="ARBA00023235"/>
    </source>
</evidence>
<dbReference type="SUPFAM" id="SSF52058">
    <property type="entry name" value="L domain-like"/>
    <property type="match status" value="1"/>
</dbReference>
<evidence type="ECO:0000256" key="7">
    <source>
        <dbReference type="ARBA" id="ARBA00022989"/>
    </source>
</evidence>
<dbReference type="GO" id="GO:0004672">
    <property type="term" value="F:protein kinase activity"/>
    <property type="evidence" value="ECO:0007669"/>
    <property type="project" value="InterPro"/>
</dbReference>
<protein>
    <recommendedName>
        <fullName evidence="12">Protein kinase domain-containing protein</fullName>
    </recommendedName>
</protein>
<evidence type="ECO:0000256" key="5">
    <source>
        <dbReference type="ARBA" id="ARBA00022741"/>
    </source>
</evidence>
<dbReference type="InterPro" id="IPR011009">
    <property type="entry name" value="Kinase-like_dom_sf"/>
</dbReference>
<evidence type="ECO:0000313" key="14">
    <source>
        <dbReference type="Proteomes" id="UP000734854"/>
    </source>
</evidence>
<dbReference type="FunFam" id="3.30.200.20:FF:000307">
    <property type="entry name" value="pollen receptor-like kinase 1"/>
    <property type="match status" value="1"/>
</dbReference>
<keyword evidence="9" id="KW-0413">Isomerase</keyword>
<keyword evidence="4" id="KW-0677">Repeat</keyword>
<dbReference type="Gene3D" id="3.30.70.580">
    <property type="entry name" value="Pseudouridine synthase I, catalytic domain, N-terminal subdomain"/>
    <property type="match status" value="1"/>
</dbReference>
<evidence type="ECO:0000256" key="10">
    <source>
        <dbReference type="SAM" id="MobiDB-lite"/>
    </source>
</evidence>
<dbReference type="InterPro" id="IPR032675">
    <property type="entry name" value="LRR_dom_sf"/>
</dbReference>
<reference evidence="13 14" key="1">
    <citation type="submission" date="2020-08" db="EMBL/GenBank/DDBJ databases">
        <title>Plant Genome Project.</title>
        <authorList>
            <person name="Zhang R.-G."/>
        </authorList>
    </citation>
    <scope>NUCLEOTIDE SEQUENCE [LARGE SCALE GENOMIC DNA]</scope>
    <source>
        <tissue evidence="13">Rhizome</tissue>
    </source>
</reference>
<dbReference type="Gene3D" id="1.10.510.10">
    <property type="entry name" value="Transferase(Phosphotransferase) domain 1"/>
    <property type="match status" value="1"/>
</dbReference>
<dbReference type="GO" id="GO:0016020">
    <property type="term" value="C:membrane"/>
    <property type="evidence" value="ECO:0007669"/>
    <property type="project" value="UniProtKB-SubCell"/>
</dbReference>
<evidence type="ECO:0000256" key="4">
    <source>
        <dbReference type="ARBA" id="ARBA00022737"/>
    </source>
</evidence>
<proteinExistence type="predicted"/>
<evidence type="ECO:0000256" key="2">
    <source>
        <dbReference type="ARBA" id="ARBA00022614"/>
    </source>
</evidence>
<dbReference type="InterPro" id="IPR000719">
    <property type="entry name" value="Prot_kinase_dom"/>
</dbReference>
<evidence type="ECO:0000313" key="13">
    <source>
        <dbReference type="EMBL" id="KAG6469021.1"/>
    </source>
</evidence>
<dbReference type="Pfam" id="PF08263">
    <property type="entry name" value="LRRNT_2"/>
    <property type="match status" value="1"/>
</dbReference>
<dbReference type="InterPro" id="IPR020095">
    <property type="entry name" value="PsdUridine_synth_TruA_C"/>
</dbReference>
<evidence type="ECO:0000256" key="8">
    <source>
        <dbReference type="ARBA" id="ARBA00023136"/>
    </source>
</evidence>
<name>A0A8J5EPH6_ZINOF</name>
<dbReference type="PROSITE" id="PS50011">
    <property type="entry name" value="PROTEIN_KINASE_DOM"/>
    <property type="match status" value="1"/>
</dbReference>